<dbReference type="CDD" id="cd03024">
    <property type="entry name" value="DsbA_FrnE"/>
    <property type="match status" value="1"/>
</dbReference>
<proteinExistence type="predicted"/>
<feature type="domain" description="DSBA-like thioredoxin" evidence="1">
    <location>
        <begin position="6"/>
        <end position="209"/>
    </location>
</feature>
<accession>A0AAJ0DD38</accession>
<dbReference type="PANTHER" id="PTHR13887:SF41">
    <property type="entry name" value="THIOREDOXIN SUPERFAMILY PROTEIN"/>
    <property type="match status" value="1"/>
</dbReference>
<keyword evidence="3" id="KW-1185">Reference proteome</keyword>
<gene>
    <name evidence="2" type="ORF">LTR09_010789</name>
</gene>
<dbReference type="PANTHER" id="PTHR13887">
    <property type="entry name" value="GLUTATHIONE S-TRANSFERASE KAPPA"/>
    <property type="match status" value="1"/>
</dbReference>
<dbReference type="Gene3D" id="3.40.30.10">
    <property type="entry name" value="Glutaredoxin"/>
    <property type="match status" value="1"/>
</dbReference>
<dbReference type="SUPFAM" id="SSF52833">
    <property type="entry name" value="Thioredoxin-like"/>
    <property type="match status" value="1"/>
</dbReference>
<dbReference type="InterPro" id="IPR001853">
    <property type="entry name" value="DSBA-like_thioredoxin_dom"/>
</dbReference>
<evidence type="ECO:0000313" key="2">
    <source>
        <dbReference type="EMBL" id="KAK3047814.1"/>
    </source>
</evidence>
<protein>
    <recommendedName>
        <fullName evidence="1">DSBA-like thioredoxin domain-containing protein</fullName>
    </recommendedName>
</protein>
<evidence type="ECO:0000313" key="3">
    <source>
        <dbReference type="Proteomes" id="UP001271007"/>
    </source>
</evidence>
<dbReference type="InterPro" id="IPR036249">
    <property type="entry name" value="Thioredoxin-like_sf"/>
</dbReference>
<sequence length="221" mass="25082">MAILEITLYFDFICPWCYIGHKSLAKAIDLYQRTYPDGRHDEIRYNLLPYYLRPDAKQGESIPALEAIRLKNGDERVNGIKTRLERVGRENGINFSMENRVGSTRDAHRLLRLAPPERRKEFLEEVYRLHFEEGLDITSHEGLAGAAGRVGMVRAEVLEFLKTEAGAVEVDALAAKARKQDRVTSVPTVEIAGQRLEGAEDVGDFMQALIEAKEAILRRTR</sequence>
<dbReference type="Proteomes" id="UP001271007">
    <property type="component" value="Unassembled WGS sequence"/>
</dbReference>
<reference evidence="2" key="1">
    <citation type="submission" date="2023-04" db="EMBL/GenBank/DDBJ databases">
        <title>Black Yeasts Isolated from many extreme environments.</title>
        <authorList>
            <person name="Coleine C."/>
            <person name="Stajich J.E."/>
            <person name="Selbmann L."/>
        </authorList>
    </citation>
    <scope>NUCLEOTIDE SEQUENCE</scope>
    <source>
        <strain evidence="2">CCFEE 5312</strain>
    </source>
</reference>
<evidence type="ECO:0000259" key="1">
    <source>
        <dbReference type="Pfam" id="PF01323"/>
    </source>
</evidence>
<dbReference type="EMBL" id="JAWDJX010000056">
    <property type="protein sequence ID" value="KAK3047814.1"/>
    <property type="molecule type" value="Genomic_DNA"/>
</dbReference>
<comment type="caution">
    <text evidence="2">The sequence shown here is derived from an EMBL/GenBank/DDBJ whole genome shotgun (WGS) entry which is preliminary data.</text>
</comment>
<dbReference type="Pfam" id="PF01323">
    <property type="entry name" value="DSBA"/>
    <property type="match status" value="1"/>
</dbReference>
<name>A0AAJ0DD38_9PEZI</name>
<dbReference type="AlphaFoldDB" id="A0AAJ0DD38"/>
<dbReference type="GO" id="GO:0016491">
    <property type="term" value="F:oxidoreductase activity"/>
    <property type="evidence" value="ECO:0007669"/>
    <property type="project" value="InterPro"/>
</dbReference>
<organism evidence="2 3">
    <name type="scientific">Extremus antarcticus</name>
    <dbReference type="NCBI Taxonomy" id="702011"/>
    <lineage>
        <taxon>Eukaryota</taxon>
        <taxon>Fungi</taxon>
        <taxon>Dikarya</taxon>
        <taxon>Ascomycota</taxon>
        <taxon>Pezizomycotina</taxon>
        <taxon>Dothideomycetes</taxon>
        <taxon>Dothideomycetidae</taxon>
        <taxon>Mycosphaerellales</taxon>
        <taxon>Extremaceae</taxon>
        <taxon>Extremus</taxon>
    </lineage>
</organism>